<evidence type="ECO:0000259" key="3">
    <source>
        <dbReference type="PROSITE" id="PS51733"/>
    </source>
</evidence>
<evidence type="ECO:0000313" key="5">
    <source>
        <dbReference type="Proteomes" id="UP000015241"/>
    </source>
</evidence>
<dbReference type="STRING" id="743788.S8EB72"/>
<dbReference type="AlphaFoldDB" id="S8EB72"/>
<dbReference type="OrthoDB" id="10250105at2759"/>
<dbReference type="HOGENOM" id="CLU_006150_1_1_1"/>
<dbReference type="InParanoid" id="S8EB72"/>
<dbReference type="Pfam" id="PF09825">
    <property type="entry name" value="BPL_N"/>
    <property type="match status" value="1"/>
</dbReference>
<dbReference type="GO" id="GO:0005737">
    <property type="term" value="C:cytoplasm"/>
    <property type="evidence" value="ECO:0007669"/>
    <property type="project" value="TreeGrafter"/>
</dbReference>
<dbReference type="InterPro" id="IPR004408">
    <property type="entry name" value="Biotin_CoA_COase_ligase"/>
</dbReference>
<dbReference type="EMBL" id="KE504148">
    <property type="protein sequence ID" value="EPT00524.1"/>
    <property type="molecule type" value="Genomic_DNA"/>
</dbReference>
<dbReference type="PROSITE" id="PS51733">
    <property type="entry name" value="BPL_LPL_CATALYTIC"/>
    <property type="match status" value="1"/>
</dbReference>
<dbReference type="InterPro" id="IPR004143">
    <property type="entry name" value="BPL_LPL_catalytic"/>
</dbReference>
<sequence>MNVLVYSGPEILASALSNCITSLRTLLVPNYAVQSITRQALSSQAWVPTCAMLVFPACKNILVDPALRLLIEQYVKDGGRLLALCTSVKVQAREETAIASLQERLSNVTLSERDALLLFSDTVSGTRISVKLGGRPVEAASLVTALTDDLRADYIPYSGEFQGAVEGGILEPIAHALDGSDTKVAAAKLPFGNGAAIFSAVLIDHSLTEEPLASRISTSPTAVSSEQLQKAEAQRQQLVGAVLGRLGLLLPEKASASLSPLPQILTCVPTKPWIVDTIMKALAIEPETLRPDQPATLQDRNDTFQYFLASDKWDVLQRAREMSGERKDPASWNPKQVLVCRDGMLPSAAQTPLFDVRSFYKELSGIHTKASEADEKDNWKMGEAFMYGEVVTSTQTMIDRNTRLLSSLPSPLVSFASHQLTGRGRGGNVWVSPAGCLQFSLLLRVSLSDIPASKLVFVQYLFSLAVVEACRDKNVLGEHGDRVRIKWPNDIYAVTERGEKKKIGGILISTNFSSGKAEIVIGSGLNVFNPPPIHSLMQLVPSQSDVVITLERTAATILAKFQEFWATFLLHKGSFEPFLDLYYERWFHSDQLVELTTVTPSQIARIVGITSDFGLLRTMPERDGWAGGSNGTYIDLQPDGNSFDLMAGLIKAKTS</sequence>
<accession>S8EB72</accession>
<proteinExistence type="inferred from homology"/>
<dbReference type="CDD" id="cd16442">
    <property type="entry name" value="BPL"/>
    <property type="match status" value="1"/>
</dbReference>
<feature type="domain" description="BPL/LPL catalytic" evidence="3">
    <location>
        <begin position="370"/>
        <end position="569"/>
    </location>
</feature>
<dbReference type="Pfam" id="PF03099">
    <property type="entry name" value="BPL_LplA_LipB"/>
    <property type="match status" value="1"/>
</dbReference>
<dbReference type="FunCoup" id="S8EB72">
    <property type="interactions" value="366"/>
</dbReference>
<dbReference type="NCBIfam" id="TIGR00121">
    <property type="entry name" value="birA_ligase"/>
    <property type="match status" value="1"/>
</dbReference>
<dbReference type="SUPFAM" id="SSF55681">
    <property type="entry name" value="Class II aaRS and biotin synthetases"/>
    <property type="match status" value="1"/>
</dbReference>
<keyword evidence="2" id="KW-0436">Ligase</keyword>
<dbReference type="Proteomes" id="UP000015241">
    <property type="component" value="Unassembled WGS sequence"/>
</dbReference>
<dbReference type="PANTHER" id="PTHR12835">
    <property type="entry name" value="BIOTIN PROTEIN LIGASE"/>
    <property type="match status" value="1"/>
</dbReference>
<dbReference type="InterPro" id="IPR045864">
    <property type="entry name" value="aa-tRNA-synth_II/BPL/LPL"/>
</dbReference>
<comment type="similarity">
    <text evidence="1">Belongs to the biotin--protein ligase family.</text>
</comment>
<name>S8EB72_FOMSC</name>
<protein>
    <recommendedName>
        <fullName evidence="3">BPL/LPL catalytic domain-containing protein</fullName>
    </recommendedName>
</protein>
<gene>
    <name evidence="4" type="ORF">FOMPIDRAFT_1122273</name>
</gene>
<reference evidence="4 5" key="1">
    <citation type="journal article" date="2012" name="Science">
        <title>The Paleozoic origin of enzymatic lignin decomposition reconstructed from 31 fungal genomes.</title>
        <authorList>
            <person name="Floudas D."/>
            <person name="Binder M."/>
            <person name="Riley R."/>
            <person name="Barry K."/>
            <person name="Blanchette R.A."/>
            <person name="Henrissat B."/>
            <person name="Martinez A.T."/>
            <person name="Otillar R."/>
            <person name="Spatafora J.W."/>
            <person name="Yadav J.S."/>
            <person name="Aerts A."/>
            <person name="Benoit I."/>
            <person name="Boyd A."/>
            <person name="Carlson A."/>
            <person name="Copeland A."/>
            <person name="Coutinho P.M."/>
            <person name="de Vries R.P."/>
            <person name="Ferreira P."/>
            <person name="Findley K."/>
            <person name="Foster B."/>
            <person name="Gaskell J."/>
            <person name="Glotzer D."/>
            <person name="Gorecki P."/>
            <person name="Heitman J."/>
            <person name="Hesse C."/>
            <person name="Hori C."/>
            <person name="Igarashi K."/>
            <person name="Jurgens J.A."/>
            <person name="Kallen N."/>
            <person name="Kersten P."/>
            <person name="Kohler A."/>
            <person name="Kuees U."/>
            <person name="Kumar T.K.A."/>
            <person name="Kuo A."/>
            <person name="LaButti K."/>
            <person name="Larrondo L.F."/>
            <person name="Lindquist E."/>
            <person name="Ling A."/>
            <person name="Lombard V."/>
            <person name="Lucas S."/>
            <person name="Lundell T."/>
            <person name="Martin R."/>
            <person name="McLaughlin D.J."/>
            <person name="Morgenstern I."/>
            <person name="Morin E."/>
            <person name="Murat C."/>
            <person name="Nagy L.G."/>
            <person name="Nolan M."/>
            <person name="Ohm R.A."/>
            <person name="Patyshakuliyeva A."/>
            <person name="Rokas A."/>
            <person name="Ruiz-Duenas F.J."/>
            <person name="Sabat G."/>
            <person name="Salamov A."/>
            <person name="Samejima M."/>
            <person name="Schmutz J."/>
            <person name="Slot J.C."/>
            <person name="St John F."/>
            <person name="Stenlid J."/>
            <person name="Sun H."/>
            <person name="Sun S."/>
            <person name="Syed K."/>
            <person name="Tsang A."/>
            <person name="Wiebenga A."/>
            <person name="Young D."/>
            <person name="Pisabarro A."/>
            <person name="Eastwood D.C."/>
            <person name="Martin F."/>
            <person name="Cullen D."/>
            <person name="Grigoriev I.V."/>
            <person name="Hibbett D.S."/>
        </authorList>
    </citation>
    <scope>NUCLEOTIDE SEQUENCE</scope>
    <source>
        <strain evidence="5">FP-58527</strain>
    </source>
</reference>
<dbReference type="eggNOG" id="KOG1536">
    <property type="taxonomic scope" value="Eukaryota"/>
</dbReference>
<evidence type="ECO:0000313" key="4">
    <source>
        <dbReference type="EMBL" id="EPT00524.1"/>
    </source>
</evidence>
<dbReference type="InterPro" id="IPR019197">
    <property type="entry name" value="Biotin-prot_ligase_N"/>
</dbReference>
<dbReference type="Gene3D" id="3.30.930.10">
    <property type="entry name" value="Bira Bifunctional Protein, Domain 2"/>
    <property type="match status" value="1"/>
</dbReference>
<keyword evidence="5" id="KW-1185">Reference proteome</keyword>
<evidence type="ECO:0000256" key="1">
    <source>
        <dbReference type="ARBA" id="ARBA00009934"/>
    </source>
</evidence>
<evidence type="ECO:0000256" key="2">
    <source>
        <dbReference type="ARBA" id="ARBA00022598"/>
    </source>
</evidence>
<organism evidence="4 5">
    <name type="scientific">Fomitopsis schrenkii</name>
    <name type="common">Brown rot fungus</name>
    <dbReference type="NCBI Taxonomy" id="2126942"/>
    <lineage>
        <taxon>Eukaryota</taxon>
        <taxon>Fungi</taxon>
        <taxon>Dikarya</taxon>
        <taxon>Basidiomycota</taxon>
        <taxon>Agaricomycotina</taxon>
        <taxon>Agaricomycetes</taxon>
        <taxon>Polyporales</taxon>
        <taxon>Fomitopsis</taxon>
    </lineage>
</organism>
<dbReference type="PANTHER" id="PTHR12835:SF5">
    <property type="entry name" value="BIOTIN--PROTEIN LIGASE"/>
    <property type="match status" value="1"/>
</dbReference>
<dbReference type="GO" id="GO:0004077">
    <property type="term" value="F:biotin--[biotin carboxyl-carrier protein] ligase activity"/>
    <property type="evidence" value="ECO:0007669"/>
    <property type="project" value="InterPro"/>
</dbReference>